<dbReference type="AlphaFoldDB" id="A0A1E7FJB4"/>
<dbReference type="PANTHER" id="PTHR12905:SF0">
    <property type="entry name" value="CALCINEURIN-LIKE PHOSPHOESTERASE DOMAIN-CONTAINING PROTEIN"/>
    <property type="match status" value="1"/>
</dbReference>
<reference evidence="3 4" key="1">
    <citation type="submission" date="2016-09" db="EMBL/GenBank/DDBJ databases">
        <title>Extensive genetic diversity and differential bi-allelic expression allows diatom success in the polar Southern Ocean.</title>
        <authorList>
            <consortium name="DOE Joint Genome Institute"/>
            <person name="Mock T."/>
            <person name="Otillar R.P."/>
            <person name="Strauss J."/>
            <person name="Dupont C."/>
            <person name="Frickenhaus S."/>
            <person name="Maumus F."/>
            <person name="Mcmullan M."/>
            <person name="Sanges R."/>
            <person name="Schmutz J."/>
            <person name="Toseland A."/>
            <person name="Valas R."/>
            <person name="Veluchamy A."/>
            <person name="Ward B.J."/>
            <person name="Allen A."/>
            <person name="Barry K."/>
            <person name="Falciatore A."/>
            <person name="Ferrante M."/>
            <person name="Fortunato A.E."/>
            <person name="Gloeckner G."/>
            <person name="Gruber A."/>
            <person name="Hipkin R."/>
            <person name="Janech M."/>
            <person name="Kroth P."/>
            <person name="Leese F."/>
            <person name="Lindquist E."/>
            <person name="Lyon B.R."/>
            <person name="Martin J."/>
            <person name="Mayer C."/>
            <person name="Parker M."/>
            <person name="Quesneville H."/>
            <person name="Raymond J."/>
            <person name="Uhlig C."/>
            <person name="Valentin K.U."/>
            <person name="Worden A.Z."/>
            <person name="Armbrust E.V."/>
            <person name="Bowler C."/>
            <person name="Green B."/>
            <person name="Moulton V."/>
            <person name="Van Oosterhout C."/>
            <person name="Grigoriev I."/>
        </authorList>
    </citation>
    <scope>NUCLEOTIDE SEQUENCE [LARGE SCALE GENOMIC DNA]</scope>
    <source>
        <strain evidence="3 4">CCMP1102</strain>
    </source>
</reference>
<feature type="compositionally biased region" description="Acidic residues" evidence="1">
    <location>
        <begin position="803"/>
        <end position="812"/>
    </location>
</feature>
<feature type="compositionally biased region" description="Low complexity" evidence="1">
    <location>
        <begin position="785"/>
        <end position="796"/>
    </location>
</feature>
<name>A0A1E7FJB4_9STRA</name>
<dbReference type="PANTHER" id="PTHR12905">
    <property type="entry name" value="METALLOPHOSPHOESTERASE"/>
    <property type="match status" value="1"/>
</dbReference>
<feature type="region of interest" description="Disordered" evidence="1">
    <location>
        <begin position="619"/>
        <end position="640"/>
    </location>
</feature>
<dbReference type="Proteomes" id="UP000095751">
    <property type="component" value="Unassembled WGS sequence"/>
</dbReference>
<feature type="region of interest" description="Disordered" evidence="1">
    <location>
        <begin position="308"/>
        <end position="337"/>
    </location>
</feature>
<dbReference type="KEGG" id="fcy:FRACYDRAFT_236534"/>
<dbReference type="SUPFAM" id="SSF56300">
    <property type="entry name" value="Metallo-dependent phosphatases"/>
    <property type="match status" value="1"/>
</dbReference>
<organism evidence="3 4">
    <name type="scientific">Fragilariopsis cylindrus CCMP1102</name>
    <dbReference type="NCBI Taxonomy" id="635003"/>
    <lineage>
        <taxon>Eukaryota</taxon>
        <taxon>Sar</taxon>
        <taxon>Stramenopiles</taxon>
        <taxon>Ochrophyta</taxon>
        <taxon>Bacillariophyta</taxon>
        <taxon>Bacillariophyceae</taxon>
        <taxon>Bacillariophycidae</taxon>
        <taxon>Bacillariales</taxon>
        <taxon>Bacillariaceae</taxon>
        <taxon>Fragilariopsis</taxon>
    </lineage>
</organism>
<dbReference type="InterPro" id="IPR051693">
    <property type="entry name" value="UPF0046_metallophosphoest"/>
</dbReference>
<dbReference type="InParanoid" id="A0A1E7FJB4"/>
<gene>
    <name evidence="3" type="ORF">FRACYDRAFT_236534</name>
</gene>
<accession>A0A1E7FJB4</accession>
<evidence type="ECO:0000256" key="2">
    <source>
        <dbReference type="SAM" id="SignalP"/>
    </source>
</evidence>
<feature type="compositionally biased region" description="Acidic residues" evidence="1">
    <location>
        <begin position="892"/>
        <end position="903"/>
    </location>
</feature>
<protein>
    <submittedName>
        <fullName evidence="3">Uncharacterized protein</fullName>
    </submittedName>
</protein>
<dbReference type="EMBL" id="KV784356">
    <property type="protein sequence ID" value="OEU18260.1"/>
    <property type="molecule type" value="Genomic_DNA"/>
</dbReference>
<proteinExistence type="predicted"/>
<evidence type="ECO:0000256" key="1">
    <source>
        <dbReference type="SAM" id="MobiDB-lite"/>
    </source>
</evidence>
<dbReference type="InterPro" id="IPR029052">
    <property type="entry name" value="Metallo-depent_PP-like"/>
</dbReference>
<feature type="signal peptide" evidence="2">
    <location>
        <begin position="1"/>
        <end position="16"/>
    </location>
</feature>
<feature type="region of interest" description="Disordered" evidence="1">
    <location>
        <begin position="886"/>
        <end position="906"/>
    </location>
</feature>
<feature type="compositionally biased region" description="Low complexity" evidence="1">
    <location>
        <begin position="320"/>
        <end position="330"/>
    </location>
</feature>
<dbReference type="OrthoDB" id="630188at2759"/>
<evidence type="ECO:0000313" key="3">
    <source>
        <dbReference type="EMBL" id="OEU18260.1"/>
    </source>
</evidence>
<feature type="chain" id="PRO_5009193173" evidence="2">
    <location>
        <begin position="17"/>
        <end position="1034"/>
    </location>
</feature>
<feature type="region of interest" description="Disordered" evidence="1">
    <location>
        <begin position="785"/>
        <end position="812"/>
    </location>
</feature>
<dbReference type="Gene3D" id="3.60.21.10">
    <property type="match status" value="2"/>
</dbReference>
<feature type="compositionally biased region" description="Polar residues" evidence="1">
    <location>
        <begin position="629"/>
        <end position="640"/>
    </location>
</feature>
<evidence type="ECO:0000313" key="4">
    <source>
        <dbReference type="Proteomes" id="UP000095751"/>
    </source>
</evidence>
<keyword evidence="4" id="KW-1185">Reference proteome</keyword>
<sequence>MIFFSSSYLILPLLSALLSMGGKRNRNPNKNQKQQQQKAHCLKSGTHHMDLYRQIGSASTSGSESSNASLSSAIWIDMENVRGKSGFLLSHQDVLDKTELWLNHFQLQNKVIVVIDHGGDRGSQPSAYYLEDKKFAIVFSGNACKADDIIAKGIGDDTCFTFFNNNNDSDNNNNSNSRGKTIVVTADVELISRCRRAVKNEYHFINPQTFLDDLEFVVQQEYQKKPKPVVVDEEEDEIKKKNEHEEESFRLTVEEKLKLESLDIEIKLRGQLLDAEIQLGDRRKRKTNNKRKKLDSRVQSLRRKLALRGPSMLDQLTTPNSDNDNDNNNNGENSYVEGIPRDQQDILLAKWKEVQNNPSKRNRKEQTGDRIIYAERLRRELEDNIHAISTQIEHDTTDDSNTMRILPSSKAFVNHIHGYQNPYPSGSSSNALSTTAKSFYGTTSATTTAAVADVNVDIDIDIDIDDTTVITPKLSTEELLKLRNDERVERTEGLEEEEEVLIHPPEYIDIVVISDTHGFEDQLGDKLPDGDVLLHLGDFALDNSSKQAEYRSLLKFDHWLAKQTHIPYKIVIRGNHDPIRYDFTTSKAMYITSPKTLTIYGNFDFTFIPYGNARKLSESGVLKGHQQKSKSLSSPTSGGNDTSSLIIASHIPPYKILDKTYTGKHVGSSFLNNSIRRLSIPPKLWFVGHIHEGRGITKRKFGSSAKNKYEETVIINAANANLGMATHLENGPVVVRVFHNNKKDNDVDNDSPNIEILKMDDRTINQRLFSNNSNNEGSFFGRINNNNGQQQHQQPVAGGGNDYYDDDSNDDDNASIVNTNKLLMSVDLGLKSGISLFSNTGLLLRYEQFDFLNRKKLQDDIIDILYKWENEVVVQEVQSSSSVLVGEVGVDDKEEQEKDDDEESSTKKWKITHIAIEGGDVELLDIWSNAAAPNNYSILRVSPEEWRSELLTTKECSNGKSAKEASRLIARQIVNDYGCRDSLEEHIGKFKTDVAESVCLGMYVSRRLGWIEPREPVIRRYTNGNIIIPLKKKK</sequence>
<keyword evidence="2" id="KW-0732">Signal</keyword>